<sequence length="165" mass="18674">MSSNARPFVLAGYLKFYDSNEWTLAQPKNICWREKEGGLGAQQVDKKGNAAPIRFMVLGMVDSSTESTVILKRPAWDSKRATERDCALHFDMQLLALSNILEGFGRHATLMDDKITLTTGGRQFPTDAVIFVYALLMVCKPKRQNEDDYKLEVVKYEAIYGDIEE</sequence>
<organism evidence="1 2">
    <name type="scientific">Favolaschia claudopus</name>
    <dbReference type="NCBI Taxonomy" id="2862362"/>
    <lineage>
        <taxon>Eukaryota</taxon>
        <taxon>Fungi</taxon>
        <taxon>Dikarya</taxon>
        <taxon>Basidiomycota</taxon>
        <taxon>Agaricomycotina</taxon>
        <taxon>Agaricomycetes</taxon>
        <taxon>Agaricomycetidae</taxon>
        <taxon>Agaricales</taxon>
        <taxon>Marasmiineae</taxon>
        <taxon>Mycenaceae</taxon>
        <taxon>Favolaschia</taxon>
    </lineage>
</organism>
<dbReference type="EMBL" id="JAWWNJ010000096">
    <property type="protein sequence ID" value="KAK6996787.1"/>
    <property type="molecule type" value="Genomic_DNA"/>
</dbReference>
<proteinExistence type="predicted"/>
<protein>
    <submittedName>
        <fullName evidence="1">Uncharacterized protein</fullName>
    </submittedName>
</protein>
<accession>A0AAW0A0D0</accession>
<comment type="caution">
    <text evidence="1">The sequence shown here is derived from an EMBL/GenBank/DDBJ whole genome shotgun (WGS) entry which is preliminary data.</text>
</comment>
<dbReference type="AlphaFoldDB" id="A0AAW0A0D0"/>
<dbReference type="Proteomes" id="UP001362999">
    <property type="component" value="Unassembled WGS sequence"/>
</dbReference>
<keyword evidence="2" id="KW-1185">Reference proteome</keyword>
<name>A0AAW0A0D0_9AGAR</name>
<gene>
    <name evidence="1" type="ORF">R3P38DRAFT_3221924</name>
</gene>
<evidence type="ECO:0000313" key="1">
    <source>
        <dbReference type="EMBL" id="KAK6996787.1"/>
    </source>
</evidence>
<reference evidence="1 2" key="1">
    <citation type="journal article" date="2024" name="J Genomics">
        <title>Draft genome sequencing and assembly of Favolaschia claudopus CIRM-BRFM 2984 isolated from oak limbs.</title>
        <authorList>
            <person name="Navarro D."/>
            <person name="Drula E."/>
            <person name="Chaduli D."/>
            <person name="Cazenave R."/>
            <person name="Ahrendt S."/>
            <person name="Wang J."/>
            <person name="Lipzen A."/>
            <person name="Daum C."/>
            <person name="Barry K."/>
            <person name="Grigoriev I.V."/>
            <person name="Favel A."/>
            <person name="Rosso M.N."/>
            <person name="Martin F."/>
        </authorList>
    </citation>
    <scope>NUCLEOTIDE SEQUENCE [LARGE SCALE GENOMIC DNA]</scope>
    <source>
        <strain evidence="1 2">CIRM-BRFM 2984</strain>
    </source>
</reference>
<evidence type="ECO:0000313" key="2">
    <source>
        <dbReference type="Proteomes" id="UP001362999"/>
    </source>
</evidence>